<dbReference type="EMBL" id="HBIU01032809">
    <property type="protein sequence ID" value="CAE0636374.1"/>
    <property type="molecule type" value="Transcribed_RNA"/>
</dbReference>
<dbReference type="PANTHER" id="PTHR48100">
    <property type="entry name" value="BROAD-SPECIFICITY PHOSPHATASE YOR283W-RELATED"/>
    <property type="match status" value="1"/>
</dbReference>
<evidence type="ECO:0000313" key="2">
    <source>
        <dbReference type="EMBL" id="CAE0636374.1"/>
    </source>
</evidence>
<name>A0A6V1S4P3_HETAK</name>
<dbReference type="SUPFAM" id="SSF53254">
    <property type="entry name" value="Phosphoglycerate mutase-like"/>
    <property type="match status" value="1"/>
</dbReference>
<gene>
    <name evidence="1" type="ORF">HAKA00212_LOCUS15134</name>
    <name evidence="2" type="ORF">HAKA00212_LOCUS15135</name>
</gene>
<dbReference type="InterPro" id="IPR013078">
    <property type="entry name" value="His_Pase_superF_clade-1"/>
</dbReference>
<dbReference type="InterPro" id="IPR029033">
    <property type="entry name" value="His_PPase_superfam"/>
</dbReference>
<organism evidence="2">
    <name type="scientific">Heterosigma akashiwo</name>
    <name type="common">Chromophytic alga</name>
    <name type="synonym">Heterosigma carterae</name>
    <dbReference type="NCBI Taxonomy" id="2829"/>
    <lineage>
        <taxon>Eukaryota</taxon>
        <taxon>Sar</taxon>
        <taxon>Stramenopiles</taxon>
        <taxon>Ochrophyta</taxon>
        <taxon>Raphidophyceae</taxon>
        <taxon>Chattonellales</taxon>
        <taxon>Chattonellaceae</taxon>
        <taxon>Heterosigma</taxon>
    </lineage>
</organism>
<reference evidence="2" key="1">
    <citation type="submission" date="2021-01" db="EMBL/GenBank/DDBJ databases">
        <authorList>
            <person name="Corre E."/>
            <person name="Pelletier E."/>
            <person name="Niang G."/>
            <person name="Scheremetjew M."/>
            <person name="Finn R."/>
            <person name="Kale V."/>
            <person name="Holt S."/>
            <person name="Cochrane G."/>
            <person name="Meng A."/>
            <person name="Brown T."/>
            <person name="Cohen L."/>
        </authorList>
    </citation>
    <scope>NUCLEOTIDE SEQUENCE</scope>
    <source>
        <strain evidence="2">CCMP3107</strain>
    </source>
</reference>
<dbReference type="CDD" id="cd07067">
    <property type="entry name" value="HP_PGM_like"/>
    <property type="match status" value="1"/>
</dbReference>
<dbReference type="GO" id="GO:0005737">
    <property type="term" value="C:cytoplasm"/>
    <property type="evidence" value="ECO:0007669"/>
    <property type="project" value="TreeGrafter"/>
</dbReference>
<dbReference type="Gene3D" id="3.40.50.1240">
    <property type="entry name" value="Phosphoglycerate mutase-like"/>
    <property type="match status" value="1"/>
</dbReference>
<accession>A0A6V1S4P3</accession>
<dbReference type="GO" id="GO:0016791">
    <property type="term" value="F:phosphatase activity"/>
    <property type="evidence" value="ECO:0007669"/>
    <property type="project" value="TreeGrafter"/>
</dbReference>
<dbReference type="PANTHER" id="PTHR48100:SF1">
    <property type="entry name" value="HISTIDINE PHOSPHATASE FAMILY PROTEIN-RELATED"/>
    <property type="match status" value="1"/>
</dbReference>
<sequence>MRRRSLLKTAQVQINKQLGTYSQVVARQATSCKTVHFVRHAQALHNEKFNKTKDRKAYQDPRFEDAELTALGKEQCATAKAEWASARGRHGYGPPELVVVSPLRRCLQTATLAFGQYAGQVPWVALEEVRERNGHHPCDRRRPLAHARKEFPHVDFSLVKDEEDVTWGDGRWRESDEEMAVRSAALLKFLAGRPERNIIVVTHSAFLLCTFNKVVVCEPELRRWFANCERRSVALDFGADPATRQLCQPEASTLTIATDEPAAPKS</sequence>
<dbReference type="EMBL" id="HBIU01032808">
    <property type="protein sequence ID" value="CAE0636373.1"/>
    <property type="molecule type" value="Transcribed_RNA"/>
</dbReference>
<dbReference type="SMART" id="SM00855">
    <property type="entry name" value="PGAM"/>
    <property type="match status" value="1"/>
</dbReference>
<protein>
    <recommendedName>
        <fullName evidence="3">Phosphoglycerate mutase-like protein</fullName>
    </recommendedName>
</protein>
<dbReference type="AlphaFoldDB" id="A0A6V1S4P3"/>
<dbReference type="InterPro" id="IPR050275">
    <property type="entry name" value="PGM_Phosphatase"/>
</dbReference>
<dbReference type="Pfam" id="PF00300">
    <property type="entry name" value="His_Phos_1"/>
    <property type="match status" value="1"/>
</dbReference>
<evidence type="ECO:0008006" key="3">
    <source>
        <dbReference type="Google" id="ProtNLM"/>
    </source>
</evidence>
<evidence type="ECO:0000313" key="1">
    <source>
        <dbReference type="EMBL" id="CAE0636373.1"/>
    </source>
</evidence>
<proteinExistence type="predicted"/>